<evidence type="ECO:0000313" key="1">
    <source>
        <dbReference type="EMBL" id="GBO08428.1"/>
    </source>
</evidence>
<organism evidence="1 3">
    <name type="scientific">Araneus ventricosus</name>
    <name type="common">Orbweaver spider</name>
    <name type="synonym">Epeira ventricosa</name>
    <dbReference type="NCBI Taxonomy" id="182803"/>
    <lineage>
        <taxon>Eukaryota</taxon>
        <taxon>Metazoa</taxon>
        <taxon>Ecdysozoa</taxon>
        <taxon>Arthropoda</taxon>
        <taxon>Chelicerata</taxon>
        <taxon>Arachnida</taxon>
        <taxon>Araneae</taxon>
        <taxon>Araneomorphae</taxon>
        <taxon>Entelegynae</taxon>
        <taxon>Araneoidea</taxon>
        <taxon>Araneidae</taxon>
        <taxon>Araneus</taxon>
    </lineage>
</organism>
<evidence type="ECO:0000313" key="2">
    <source>
        <dbReference type="EMBL" id="GBO08431.1"/>
    </source>
</evidence>
<dbReference type="EMBL" id="BGPR01034166">
    <property type="protein sequence ID" value="GBO08428.1"/>
    <property type="molecule type" value="Genomic_DNA"/>
</dbReference>
<sequence>MLLAFHLSRSPALFDQNSPYRLKFFFSIDTLYTPVVVLDEKILKEKLERVVVSEMLAPALLPPTILHRSKSLKSLVLHILTLTSVITTSPDAERSLYQQLCFVTSFYVTTGPVNFQIKGDSNLLSTQCR</sequence>
<dbReference type="Proteomes" id="UP000499080">
    <property type="component" value="Unassembled WGS sequence"/>
</dbReference>
<evidence type="ECO:0000313" key="3">
    <source>
        <dbReference type="Proteomes" id="UP000499080"/>
    </source>
</evidence>
<dbReference type="EMBL" id="BGPR01034167">
    <property type="protein sequence ID" value="GBO08431.1"/>
    <property type="molecule type" value="Genomic_DNA"/>
</dbReference>
<proteinExistence type="predicted"/>
<keyword evidence="3" id="KW-1185">Reference proteome</keyword>
<comment type="caution">
    <text evidence="1">The sequence shown here is derived from an EMBL/GenBank/DDBJ whole genome shotgun (WGS) entry which is preliminary data.</text>
</comment>
<protein>
    <submittedName>
        <fullName evidence="1">Uncharacterized protein</fullName>
    </submittedName>
</protein>
<name>A0A4Y2U6J2_ARAVE</name>
<accession>A0A4Y2U6J2</accession>
<dbReference type="AlphaFoldDB" id="A0A4Y2U6J2"/>
<gene>
    <name evidence="1" type="ORF">AVEN_197755_1</name>
    <name evidence="2" type="ORF">AVEN_270101_1</name>
</gene>
<reference evidence="1 3" key="1">
    <citation type="journal article" date="2019" name="Sci. Rep.">
        <title>Orb-weaving spider Araneus ventricosus genome elucidates the spidroin gene catalogue.</title>
        <authorList>
            <person name="Kono N."/>
            <person name="Nakamura H."/>
            <person name="Ohtoshi R."/>
            <person name="Moran D.A.P."/>
            <person name="Shinohara A."/>
            <person name="Yoshida Y."/>
            <person name="Fujiwara M."/>
            <person name="Mori M."/>
            <person name="Tomita M."/>
            <person name="Arakawa K."/>
        </authorList>
    </citation>
    <scope>NUCLEOTIDE SEQUENCE [LARGE SCALE GENOMIC DNA]</scope>
</reference>